<reference evidence="2 3" key="1">
    <citation type="submission" date="2021-07" db="EMBL/GenBank/DDBJ databases">
        <title>Paenibacillus radiodurans sp. nov., isolated from the southeastern edge of Tengger Desert.</title>
        <authorList>
            <person name="Zhang G."/>
        </authorList>
    </citation>
    <scope>NUCLEOTIDE SEQUENCE [LARGE SCALE GENOMIC DNA]</scope>
    <source>
        <strain evidence="2 3">CCM 7311</strain>
    </source>
</reference>
<keyword evidence="3" id="KW-1185">Reference proteome</keyword>
<dbReference type="InterPro" id="IPR013786">
    <property type="entry name" value="AcylCoA_DH/ox_N"/>
</dbReference>
<comment type="caution">
    <text evidence="2">The sequence shown here is derived from an EMBL/GenBank/DDBJ whole genome shotgun (WGS) entry which is preliminary data.</text>
</comment>
<feature type="non-terminal residue" evidence="2">
    <location>
        <position position="62"/>
    </location>
</feature>
<evidence type="ECO:0000313" key="3">
    <source>
        <dbReference type="Proteomes" id="UP001519887"/>
    </source>
</evidence>
<sequence length="62" mass="7345">MIRYIDQYIRSEEERMRAGKVEELAARFAERAARHDHEGSFPFENFADLREAGYLKLTVPQE</sequence>
<feature type="domain" description="Acyl-CoA dehydrogenase/oxidase N-terminal" evidence="1">
    <location>
        <begin position="11"/>
        <end position="62"/>
    </location>
</feature>
<dbReference type="Pfam" id="PF02771">
    <property type="entry name" value="Acyl-CoA_dh_N"/>
    <property type="match status" value="1"/>
</dbReference>
<dbReference type="Proteomes" id="UP001519887">
    <property type="component" value="Unassembled WGS sequence"/>
</dbReference>
<evidence type="ECO:0000259" key="1">
    <source>
        <dbReference type="Pfam" id="PF02771"/>
    </source>
</evidence>
<proteinExistence type="predicted"/>
<name>A0ABS7CI83_9BACL</name>
<organism evidence="2 3">
    <name type="scientific">Paenibacillus sepulcri</name>
    <dbReference type="NCBI Taxonomy" id="359917"/>
    <lineage>
        <taxon>Bacteria</taxon>
        <taxon>Bacillati</taxon>
        <taxon>Bacillota</taxon>
        <taxon>Bacilli</taxon>
        <taxon>Bacillales</taxon>
        <taxon>Paenibacillaceae</taxon>
        <taxon>Paenibacillus</taxon>
    </lineage>
</organism>
<dbReference type="InterPro" id="IPR009100">
    <property type="entry name" value="AcylCoA_DH/oxidase_NM_dom_sf"/>
</dbReference>
<dbReference type="Gene3D" id="1.10.540.10">
    <property type="entry name" value="Acyl-CoA dehydrogenase/oxidase, N-terminal domain"/>
    <property type="match status" value="1"/>
</dbReference>
<evidence type="ECO:0000313" key="2">
    <source>
        <dbReference type="EMBL" id="MBW7460643.1"/>
    </source>
</evidence>
<protein>
    <submittedName>
        <fullName evidence="2">Acyl-CoA dehydrogenase family protein</fullName>
    </submittedName>
</protein>
<gene>
    <name evidence="2" type="ORF">K0U00_41920</name>
</gene>
<dbReference type="EMBL" id="JAHZIK010002358">
    <property type="protein sequence ID" value="MBW7460643.1"/>
    <property type="molecule type" value="Genomic_DNA"/>
</dbReference>
<dbReference type="SUPFAM" id="SSF56645">
    <property type="entry name" value="Acyl-CoA dehydrogenase NM domain-like"/>
    <property type="match status" value="1"/>
</dbReference>
<dbReference type="InterPro" id="IPR037069">
    <property type="entry name" value="AcylCoA_DH/ox_N_sf"/>
</dbReference>
<accession>A0ABS7CI83</accession>